<evidence type="ECO:0000256" key="5">
    <source>
        <dbReference type="ARBA" id="ARBA00022553"/>
    </source>
</evidence>
<evidence type="ECO:0000313" key="23">
    <source>
        <dbReference type="Proteomes" id="UP000295247"/>
    </source>
</evidence>
<dbReference type="InterPro" id="IPR001610">
    <property type="entry name" value="PAC"/>
</dbReference>
<dbReference type="InterPro" id="IPR008207">
    <property type="entry name" value="Sig_transdc_His_kin_Hpt_dom"/>
</dbReference>
<dbReference type="Gene3D" id="3.30.565.10">
    <property type="entry name" value="Histidine kinase-like ATPase, C-terminal domain"/>
    <property type="match status" value="1"/>
</dbReference>
<dbReference type="FunFam" id="3.30.565.10:FF:000010">
    <property type="entry name" value="Sensor histidine kinase RcsC"/>
    <property type="match status" value="1"/>
</dbReference>
<keyword evidence="11 16" id="KW-1133">Transmembrane helix</keyword>
<dbReference type="CDD" id="cd00156">
    <property type="entry name" value="REC"/>
    <property type="match status" value="1"/>
</dbReference>
<evidence type="ECO:0000256" key="7">
    <source>
        <dbReference type="ARBA" id="ARBA00022692"/>
    </source>
</evidence>
<keyword evidence="7 16" id="KW-0812">Transmembrane</keyword>
<name>A0A4R4ABF9_MARGR</name>
<dbReference type="GO" id="GO:0005524">
    <property type="term" value="F:ATP binding"/>
    <property type="evidence" value="ECO:0007669"/>
    <property type="project" value="UniProtKB-KW"/>
</dbReference>
<keyword evidence="5 15" id="KW-0597">Phosphoprotein</keyword>
<dbReference type="Pfam" id="PF21623">
    <property type="entry name" value="HK_sensor_dom_bact"/>
    <property type="match status" value="1"/>
</dbReference>
<proteinExistence type="predicted"/>
<dbReference type="GO" id="GO:0000155">
    <property type="term" value="F:phosphorelay sensor kinase activity"/>
    <property type="evidence" value="ECO:0007669"/>
    <property type="project" value="InterPro"/>
</dbReference>
<dbReference type="Gene3D" id="2.10.70.100">
    <property type="match status" value="1"/>
</dbReference>
<accession>A0A4R4ABF9</accession>
<evidence type="ECO:0000256" key="4">
    <source>
        <dbReference type="ARBA" id="ARBA00022475"/>
    </source>
</evidence>
<dbReference type="PROSITE" id="PS50894">
    <property type="entry name" value="HPT"/>
    <property type="match status" value="1"/>
</dbReference>
<evidence type="ECO:0000256" key="9">
    <source>
        <dbReference type="ARBA" id="ARBA00022777"/>
    </source>
</evidence>
<dbReference type="CDD" id="cd00088">
    <property type="entry name" value="HPT"/>
    <property type="match status" value="1"/>
</dbReference>
<dbReference type="SUPFAM" id="SSF55785">
    <property type="entry name" value="PYP-like sensor domain (PAS domain)"/>
    <property type="match status" value="3"/>
</dbReference>
<dbReference type="InterPro" id="IPR035965">
    <property type="entry name" value="PAS-like_dom_sf"/>
</dbReference>
<protein>
    <recommendedName>
        <fullName evidence="3">histidine kinase</fullName>
        <ecNumber evidence="3">2.7.13.3</ecNumber>
    </recommendedName>
</protein>
<dbReference type="InterPro" id="IPR000014">
    <property type="entry name" value="PAS"/>
</dbReference>
<dbReference type="PROSITE" id="PS50109">
    <property type="entry name" value="HIS_KIN"/>
    <property type="match status" value="1"/>
</dbReference>
<dbReference type="CDD" id="cd16922">
    <property type="entry name" value="HATPase_EvgS-ArcB-TorS-like"/>
    <property type="match status" value="1"/>
</dbReference>
<dbReference type="Pfam" id="PF00512">
    <property type="entry name" value="HisKA"/>
    <property type="match status" value="1"/>
</dbReference>
<feature type="domain" description="PAS" evidence="19">
    <location>
        <begin position="481"/>
        <end position="552"/>
    </location>
</feature>
<dbReference type="InterPro" id="IPR036097">
    <property type="entry name" value="HisK_dim/P_sf"/>
</dbReference>
<dbReference type="SMART" id="SM00091">
    <property type="entry name" value="PAS"/>
    <property type="match status" value="3"/>
</dbReference>
<dbReference type="PRINTS" id="PR00344">
    <property type="entry name" value="BCTRLSENSOR"/>
</dbReference>
<dbReference type="PROSITE" id="PS50110">
    <property type="entry name" value="RESPONSE_REGULATORY"/>
    <property type="match status" value="2"/>
</dbReference>
<dbReference type="InterPro" id="IPR048760">
    <property type="entry name" value="VP0354-like_sensor_dom"/>
</dbReference>
<keyword evidence="12" id="KW-0902">Two-component regulatory system</keyword>
<dbReference type="Gene3D" id="1.20.120.160">
    <property type="entry name" value="HPT domain"/>
    <property type="match status" value="1"/>
</dbReference>
<feature type="domain" description="Response regulatory" evidence="18">
    <location>
        <begin position="1165"/>
        <end position="1281"/>
    </location>
</feature>
<gene>
    <name evidence="22" type="ORF">EDC29_105133</name>
</gene>
<evidence type="ECO:0000256" key="10">
    <source>
        <dbReference type="ARBA" id="ARBA00022840"/>
    </source>
</evidence>
<dbReference type="Gene3D" id="3.40.50.2300">
    <property type="match status" value="2"/>
</dbReference>
<dbReference type="EC" id="2.7.13.3" evidence="3"/>
<dbReference type="SMART" id="SM00448">
    <property type="entry name" value="REC"/>
    <property type="match status" value="2"/>
</dbReference>
<comment type="catalytic activity">
    <reaction evidence="1">
        <text>ATP + protein L-histidine = ADP + protein N-phospho-L-histidine.</text>
        <dbReference type="EC" id="2.7.13.3"/>
    </reaction>
</comment>
<evidence type="ECO:0000256" key="8">
    <source>
        <dbReference type="ARBA" id="ARBA00022741"/>
    </source>
</evidence>
<dbReference type="SMART" id="SM00086">
    <property type="entry name" value="PAC"/>
    <property type="match status" value="2"/>
</dbReference>
<keyword evidence="13 16" id="KW-0472">Membrane</keyword>
<comment type="subcellular location">
    <subcellularLocation>
        <location evidence="2">Cell membrane</location>
        <topology evidence="2">Multi-pass membrane protein</topology>
    </subcellularLocation>
</comment>
<evidence type="ECO:0000256" key="12">
    <source>
        <dbReference type="ARBA" id="ARBA00023012"/>
    </source>
</evidence>
<sequence>MSWRALQAAQLVWLMVAALASLVGVGFAAWAATQQVTGRLFIESEQAALHDTETLQRMLGEVGRDLRYLTQGRALNACADELGASQSALQRDWGAFMTAKPQYDQVRWIDETGMERVRIDQSPKGPRATAPIALQDKSARYYFTATMALALGEIYVSPLDLNVEYGGVEQPFKPVLRLAARVADRSGRDCGIIVINYLGVRLLDALGGVRQTSTWLLNHEGYWLRATRPEDAWGFMRGRPELNLAVRHPAAWSRISGAMRGQFEDDDGLWSFDTLVPAQVVARDPARFEDAAAGAWKVVDHVPRGVYRAELIAVWLRYATILTGLLTVILGAGWALQRSQRRVERMREAALRLEAQRGLLSFIDQGLAGMMVMSPQGELQQVNARFCEIVGRDRDDLIGRRWSDLATSEDPQADARMFETVLQQGRSCMLDKRCHRADGEGIWVTVAVAPVRDGGGVVTDIVALVLDITEQKQAKERLRHSEERLRLAVDAAEAGVWTWDIGDDVLFFSDRCKAQFGLSADTEVSYRRFLEALHPADRERVDALVQRSVHTGEDYATEYRTLWPDGTEHWISTRGRLYPIAGRERGQLGGITLDVTRRRRIEARLQAMTARLEALLEALPVGVGFTNTLDCRRVSGNAALRRLFGLGDDDNLSASSIEPDAFGSKVRYCLDGRQLTADELPLQRAVREARSIPASELEVSLPDGRQWTAEVAAAPLFDEDGQLIGGLIVVSDVSARKQAERDLQALNLDLERRVEARTAEARAASAAKSDFVANMSHEVRTPMNAVLGFLEILLDTPLQPEQRELVGKVRRSARALLGLLNDILDYSKLDADKVELETAPFVLDELLRESAELFAVTAAEKDVELLIDAPRSLSGCYRGDALRLGQVLNNLLGNAIKFTDQGHVVLAVRGEGEEEGRRWLRFEVRDTGIGISSEQVVRLFQPFSQADLSTTRRFGGTGLGLTICDRLVRLMGGDIGVDSREGEGSLFWFSLPLEIADGEVVSNHVEALTPGRVLVVDSHAEAREILARYLGSWRLAVDSVADTDDALGRILQADQRGEPFSLVLADWRMLRHDGLWLLDQMHGAAALGHRPATVVMVSAYEHQALLRAVVEAPVKPEKVLKKPFTQSSLFDAIIGLQQHGQVGLPEPRPFEASPYAGAERIRGARVLLVEDNHTNQEIALAMLGKMGLEVSMADNGREALARFAEQPPDLVLMDLQMPEMDGFEATAALRATARGREVPIVAMTAAAFESDRERVSAAGMNDFIAKPVDPRQLVSVLLRWLLDGAESEGETAAVDVAAGAAPSEELDLASVRERLDDDDALLRVVLDGFLRDVADWPAQFAAARSGGDGPGALRLAHTLKGAAGNVGAVGVQHAAQALERALASTTVDAETIDGLEAECLAALDSGIVALRTALATDLAAEGDIAASEIDDGGQDLDAARTLIAELESLLQGHRMVPDELLRQLRARLSGHEAAERVDTLLAQVDGFAYPQALETLQIMSERLTSS</sequence>
<evidence type="ECO:0000256" key="6">
    <source>
        <dbReference type="ARBA" id="ARBA00022679"/>
    </source>
</evidence>
<evidence type="ECO:0000256" key="3">
    <source>
        <dbReference type="ARBA" id="ARBA00012438"/>
    </source>
</evidence>
<evidence type="ECO:0000259" key="19">
    <source>
        <dbReference type="PROSITE" id="PS50112"/>
    </source>
</evidence>
<dbReference type="InterPro" id="IPR003661">
    <property type="entry name" value="HisK_dim/P_dom"/>
</dbReference>
<evidence type="ECO:0000256" key="14">
    <source>
        <dbReference type="PROSITE-ProRule" id="PRU00110"/>
    </source>
</evidence>
<dbReference type="InterPro" id="IPR004358">
    <property type="entry name" value="Sig_transdc_His_kin-like_C"/>
</dbReference>
<dbReference type="EMBL" id="SMDC01000005">
    <property type="protein sequence ID" value="TCW35959.1"/>
    <property type="molecule type" value="Genomic_DNA"/>
</dbReference>
<evidence type="ECO:0000256" key="2">
    <source>
        <dbReference type="ARBA" id="ARBA00004651"/>
    </source>
</evidence>
<feature type="domain" description="PAC" evidence="20">
    <location>
        <begin position="693"/>
        <end position="745"/>
    </location>
</feature>
<evidence type="ECO:0000256" key="16">
    <source>
        <dbReference type="SAM" id="Phobius"/>
    </source>
</evidence>
<dbReference type="SUPFAM" id="SSF55874">
    <property type="entry name" value="ATPase domain of HSP90 chaperone/DNA topoisomerase II/histidine kinase"/>
    <property type="match status" value="1"/>
</dbReference>
<dbReference type="Proteomes" id="UP000295247">
    <property type="component" value="Unassembled WGS sequence"/>
</dbReference>
<keyword evidence="9" id="KW-0418">Kinase</keyword>
<dbReference type="SMART" id="SM00387">
    <property type="entry name" value="HATPase_c"/>
    <property type="match status" value="1"/>
</dbReference>
<keyword evidence="6" id="KW-0808">Transferase</keyword>
<evidence type="ECO:0000259" key="20">
    <source>
        <dbReference type="PROSITE" id="PS50113"/>
    </source>
</evidence>
<dbReference type="Gene3D" id="1.10.287.130">
    <property type="match status" value="1"/>
</dbReference>
<comment type="caution">
    <text evidence="22">The sequence shown here is derived from an EMBL/GenBank/DDBJ whole genome shotgun (WGS) entry which is preliminary data.</text>
</comment>
<dbReference type="Pfam" id="PF01627">
    <property type="entry name" value="Hpt"/>
    <property type="match status" value="1"/>
</dbReference>
<evidence type="ECO:0000256" key="1">
    <source>
        <dbReference type="ARBA" id="ARBA00000085"/>
    </source>
</evidence>
<feature type="domain" description="PAC" evidence="20">
    <location>
        <begin position="555"/>
        <end position="607"/>
    </location>
</feature>
<evidence type="ECO:0000259" key="17">
    <source>
        <dbReference type="PROSITE" id="PS50109"/>
    </source>
</evidence>
<dbReference type="RefSeq" id="WP_132229587.1">
    <property type="nucleotide sequence ID" value="NZ_NRRH01000012.1"/>
</dbReference>
<feature type="domain" description="HPt" evidence="21">
    <location>
        <begin position="1318"/>
        <end position="1421"/>
    </location>
</feature>
<dbReference type="PROSITE" id="PS50113">
    <property type="entry name" value="PAC"/>
    <property type="match status" value="3"/>
</dbReference>
<feature type="domain" description="Response regulatory" evidence="18">
    <location>
        <begin position="1012"/>
        <end position="1137"/>
    </location>
</feature>
<dbReference type="InterPro" id="IPR036890">
    <property type="entry name" value="HATPase_C_sf"/>
</dbReference>
<dbReference type="CDD" id="cd00082">
    <property type="entry name" value="HisKA"/>
    <property type="match status" value="1"/>
</dbReference>
<feature type="modified residue" description="Phosphohistidine" evidence="14">
    <location>
        <position position="1357"/>
    </location>
</feature>
<dbReference type="InterPro" id="IPR005467">
    <property type="entry name" value="His_kinase_dom"/>
</dbReference>
<feature type="modified residue" description="4-aspartylphosphate" evidence="15">
    <location>
        <position position="1066"/>
    </location>
</feature>
<dbReference type="PANTHER" id="PTHR45339">
    <property type="entry name" value="HYBRID SIGNAL TRANSDUCTION HISTIDINE KINASE J"/>
    <property type="match status" value="1"/>
</dbReference>
<evidence type="ECO:0000259" key="21">
    <source>
        <dbReference type="PROSITE" id="PS50894"/>
    </source>
</evidence>
<dbReference type="InterPro" id="IPR036641">
    <property type="entry name" value="HPT_dom_sf"/>
</dbReference>
<reference evidence="22 23" key="1">
    <citation type="submission" date="2019-03" db="EMBL/GenBank/DDBJ databases">
        <title>Genomic Encyclopedia of Type Strains, Phase IV (KMG-IV): sequencing the most valuable type-strain genomes for metagenomic binning, comparative biology and taxonomic classification.</title>
        <authorList>
            <person name="Goeker M."/>
        </authorList>
    </citation>
    <scope>NUCLEOTIDE SEQUENCE [LARGE SCALE GENOMIC DNA]</scope>
    <source>
        <strain evidence="22 23">DSM 203</strain>
    </source>
</reference>
<dbReference type="InterPro" id="IPR003594">
    <property type="entry name" value="HATPase_dom"/>
</dbReference>
<dbReference type="Gene3D" id="3.30.450.20">
    <property type="entry name" value="PAS domain"/>
    <property type="match status" value="5"/>
</dbReference>
<dbReference type="InterPro" id="IPR013655">
    <property type="entry name" value="PAS_fold_3"/>
</dbReference>
<keyword evidence="4" id="KW-1003">Cell membrane</keyword>
<feature type="modified residue" description="4-aspartylphosphate" evidence="15">
    <location>
        <position position="1214"/>
    </location>
</feature>
<dbReference type="NCBIfam" id="TIGR00229">
    <property type="entry name" value="sensory_box"/>
    <property type="match status" value="3"/>
</dbReference>
<dbReference type="PANTHER" id="PTHR45339:SF1">
    <property type="entry name" value="HYBRID SIGNAL TRANSDUCTION HISTIDINE KINASE J"/>
    <property type="match status" value="1"/>
</dbReference>
<dbReference type="SUPFAM" id="SSF47226">
    <property type="entry name" value="Histidine-containing phosphotransfer domain, HPT domain"/>
    <property type="match status" value="1"/>
</dbReference>
<dbReference type="SUPFAM" id="SSF103190">
    <property type="entry name" value="Sensory domain-like"/>
    <property type="match status" value="2"/>
</dbReference>
<feature type="domain" description="PAS" evidence="19">
    <location>
        <begin position="355"/>
        <end position="425"/>
    </location>
</feature>
<feature type="domain" description="Histidine kinase" evidence="17">
    <location>
        <begin position="774"/>
        <end position="995"/>
    </location>
</feature>
<dbReference type="CDD" id="cd00130">
    <property type="entry name" value="PAS"/>
    <property type="match status" value="2"/>
</dbReference>
<dbReference type="SUPFAM" id="SSF47384">
    <property type="entry name" value="Homodimeric domain of signal transducing histidine kinase"/>
    <property type="match status" value="1"/>
</dbReference>
<dbReference type="GO" id="GO:0005886">
    <property type="term" value="C:plasma membrane"/>
    <property type="evidence" value="ECO:0007669"/>
    <property type="project" value="UniProtKB-SubCell"/>
</dbReference>
<keyword evidence="8" id="KW-0547">Nucleotide-binding</keyword>
<organism evidence="22 23">
    <name type="scientific">Marichromatium gracile</name>
    <name type="common">Chromatium gracile</name>
    <dbReference type="NCBI Taxonomy" id="1048"/>
    <lineage>
        <taxon>Bacteria</taxon>
        <taxon>Pseudomonadati</taxon>
        <taxon>Pseudomonadota</taxon>
        <taxon>Gammaproteobacteria</taxon>
        <taxon>Chromatiales</taxon>
        <taxon>Chromatiaceae</taxon>
        <taxon>Marichromatium</taxon>
    </lineage>
</organism>
<dbReference type="Pfam" id="PF13426">
    <property type="entry name" value="PAS_9"/>
    <property type="match status" value="1"/>
</dbReference>
<dbReference type="CDD" id="cd17546">
    <property type="entry name" value="REC_hyHK_CKI1_RcsC-like"/>
    <property type="match status" value="1"/>
</dbReference>
<feature type="transmembrane region" description="Helical" evidence="16">
    <location>
        <begin position="315"/>
        <end position="336"/>
    </location>
</feature>
<evidence type="ECO:0000256" key="11">
    <source>
        <dbReference type="ARBA" id="ARBA00022989"/>
    </source>
</evidence>
<dbReference type="SUPFAM" id="SSF52172">
    <property type="entry name" value="CheY-like"/>
    <property type="match status" value="2"/>
</dbReference>
<evidence type="ECO:0000256" key="13">
    <source>
        <dbReference type="ARBA" id="ARBA00023136"/>
    </source>
</evidence>
<dbReference type="InterPro" id="IPR001789">
    <property type="entry name" value="Sig_transdc_resp-reg_receiver"/>
</dbReference>
<dbReference type="Pfam" id="PF00072">
    <property type="entry name" value="Response_reg"/>
    <property type="match status" value="2"/>
</dbReference>
<keyword evidence="10" id="KW-0067">ATP-binding</keyword>
<dbReference type="InterPro" id="IPR029151">
    <property type="entry name" value="Sensor-like_sf"/>
</dbReference>
<dbReference type="InterPro" id="IPR011006">
    <property type="entry name" value="CheY-like_superfamily"/>
</dbReference>
<dbReference type="SMART" id="SM00388">
    <property type="entry name" value="HisKA"/>
    <property type="match status" value="1"/>
</dbReference>
<evidence type="ECO:0000256" key="15">
    <source>
        <dbReference type="PROSITE-ProRule" id="PRU00169"/>
    </source>
</evidence>
<feature type="domain" description="PAC" evidence="20">
    <location>
        <begin position="428"/>
        <end position="480"/>
    </location>
</feature>
<evidence type="ECO:0000259" key="18">
    <source>
        <dbReference type="PROSITE" id="PS50110"/>
    </source>
</evidence>
<evidence type="ECO:0000313" key="22">
    <source>
        <dbReference type="EMBL" id="TCW35959.1"/>
    </source>
</evidence>
<dbReference type="PROSITE" id="PS50112">
    <property type="entry name" value="PAS"/>
    <property type="match status" value="2"/>
</dbReference>
<dbReference type="Pfam" id="PF08447">
    <property type="entry name" value="PAS_3"/>
    <property type="match status" value="1"/>
</dbReference>
<dbReference type="Pfam" id="PF02518">
    <property type="entry name" value="HATPase_c"/>
    <property type="match status" value="1"/>
</dbReference>
<dbReference type="InterPro" id="IPR000700">
    <property type="entry name" value="PAS-assoc_C"/>
</dbReference>